<keyword evidence="3" id="KW-1185">Reference proteome</keyword>
<reference evidence="2 3" key="1">
    <citation type="journal article" date="2021" name="MBio">
        <title>A New Model Trypanosomatid, Novymonas esmeraldas: Genomic Perception of Its 'Candidatus Pandoraea novymonadis' Endosymbiont.</title>
        <authorList>
            <person name="Zakharova A."/>
            <person name="Saura A."/>
            <person name="Butenko A."/>
            <person name="Podesvova L."/>
            <person name="Warmusova S."/>
            <person name="Kostygov A.Y."/>
            <person name="Nenarokova A."/>
            <person name="Lukes J."/>
            <person name="Opperdoes F.R."/>
            <person name="Yurchenko V."/>
        </authorList>
    </citation>
    <scope>NUCLEOTIDE SEQUENCE [LARGE SCALE GENOMIC DNA]</scope>
    <source>
        <strain evidence="2 3">E262AT.01</strain>
    </source>
</reference>
<dbReference type="GO" id="GO:0032259">
    <property type="term" value="P:methylation"/>
    <property type="evidence" value="ECO:0007669"/>
    <property type="project" value="InterPro"/>
</dbReference>
<organism evidence="2 3">
    <name type="scientific">Novymonas esmeraldas</name>
    <dbReference type="NCBI Taxonomy" id="1808958"/>
    <lineage>
        <taxon>Eukaryota</taxon>
        <taxon>Discoba</taxon>
        <taxon>Euglenozoa</taxon>
        <taxon>Kinetoplastea</taxon>
        <taxon>Metakinetoplastina</taxon>
        <taxon>Trypanosomatida</taxon>
        <taxon>Trypanosomatidae</taxon>
        <taxon>Novymonas</taxon>
    </lineage>
</organism>
<dbReference type="GO" id="GO:0003676">
    <property type="term" value="F:nucleic acid binding"/>
    <property type="evidence" value="ECO:0007669"/>
    <property type="project" value="InterPro"/>
</dbReference>
<dbReference type="GO" id="GO:0008168">
    <property type="term" value="F:methyltransferase activity"/>
    <property type="evidence" value="ECO:0007669"/>
    <property type="project" value="InterPro"/>
</dbReference>
<protein>
    <submittedName>
        <fullName evidence="2">Uncharacterized protein</fullName>
    </submittedName>
</protein>
<dbReference type="EMBL" id="JAECZO010000029">
    <property type="protein sequence ID" value="KAK7194000.1"/>
    <property type="molecule type" value="Genomic_DNA"/>
</dbReference>
<sequence length="461" mass="49032">MKPQHTTQARRRAGDAVPSTTSHFSRGGKRPREDSHGGAQAAAAVRSSTPKDTRRPETGGRSRGDTPATPPSDSTTQERRRPAQRQRPSPNHGSRPLQRSTSAGRPVAHAAAAAAAPATVSSASPTTTPRLSHPFRANFNDHFETSLAALRDVLPVVTELRQLLRPSTPERLTVYDPYYCAGGVVRAWAELGVHHVLHENRDFYADVAGGTVPGPFDVLVTNPPFSEDHIWRLLAFLVTQSPLRPWAFVAPDYIASKPQYKAWVRANFTPAPPPPPSPPPPGRAASRHCYGSPTASSTARGTLTAAAAARIPSIACILPPLPEDAEDADGNGGGTGAAEAHTAAATVGPEPFYLVPRVRYDYQHPLGVGHEHSHFKSMWYVWAGQHTRDVLRAVTVALAGRGRSLTAPSQSAAAGGGGTSPVAVVHGIDSLMHGHHVTAMDARPNPQRRQATTAGRAGGYR</sequence>
<dbReference type="Proteomes" id="UP001430356">
    <property type="component" value="Unassembled WGS sequence"/>
</dbReference>
<feature type="region of interest" description="Disordered" evidence="1">
    <location>
        <begin position="438"/>
        <end position="461"/>
    </location>
</feature>
<feature type="region of interest" description="Disordered" evidence="1">
    <location>
        <begin position="1"/>
        <end position="133"/>
    </location>
</feature>
<accession>A0AAW0EM60</accession>
<dbReference type="PROSITE" id="PS00092">
    <property type="entry name" value="N6_MTASE"/>
    <property type="match status" value="1"/>
</dbReference>
<comment type="caution">
    <text evidence="2">The sequence shown here is derived from an EMBL/GenBank/DDBJ whole genome shotgun (WGS) entry which is preliminary data.</text>
</comment>
<dbReference type="AlphaFoldDB" id="A0AAW0EM60"/>
<feature type="compositionally biased region" description="Low complexity" evidence="1">
    <location>
        <begin position="102"/>
        <end position="129"/>
    </location>
</feature>
<evidence type="ECO:0000313" key="3">
    <source>
        <dbReference type="Proteomes" id="UP001430356"/>
    </source>
</evidence>
<dbReference type="PANTHER" id="PTHR39444">
    <property type="entry name" value="SITE-SPECIFIC DNA-METHYLTRANSFERASE (ADENINE-SPECIFIC)"/>
    <property type="match status" value="1"/>
</dbReference>
<evidence type="ECO:0000256" key="1">
    <source>
        <dbReference type="SAM" id="MobiDB-lite"/>
    </source>
</evidence>
<name>A0AAW0EM60_9TRYP</name>
<dbReference type="InterPro" id="IPR002052">
    <property type="entry name" value="DNA_methylase_N6_adenine_CS"/>
</dbReference>
<feature type="compositionally biased region" description="Basic and acidic residues" evidence="1">
    <location>
        <begin position="49"/>
        <end position="64"/>
    </location>
</feature>
<feature type="compositionally biased region" description="Low complexity" evidence="1">
    <location>
        <begin position="65"/>
        <end position="75"/>
    </location>
</feature>
<feature type="region of interest" description="Disordered" evidence="1">
    <location>
        <begin position="271"/>
        <end position="293"/>
    </location>
</feature>
<dbReference type="PANTHER" id="PTHR39444:SF3">
    <property type="entry name" value="SITE-SPECIFIC DNA-METHYLTRANSFERASE (ADENINE-SPECIFIC)"/>
    <property type="match status" value="1"/>
</dbReference>
<proteinExistence type="predicted"/>
<feature type="compositionally biased region" description="Pro residues" evidence="1">
    <location>
        <begin position="271"/>
        <end position="282"/>
    </location>
</feature>
<gene>
    <name evidence="2" type="ORF">NESM_000312200</name>
</gene>
<evidence type="ECO:0000313" key="2">
    <source>
        <dbReference type="EMBL" id="KAK7194000.1"/>
    </source>
</evidence>